<keyword evidence="1" id="KW-0805">Transcription regulation</keyword>
<name>A0A368V685_9BACT</name>
<dbReference type="GO" id="GO:0003677">
    <property type="term" value="F:DNA binding"/>
    <property type="evidence" value="ECO:0007669"/>
    <property type="project" value="UniProtKB-KW"/>
</dbReference>
<dbReference type="InterPro" id="IPR023187">
    <property type="entry name" value="Tscrpt_reg_MarR-type_CS"/>
</dbReference>
<dbReference type="InterPro" id="IPR039422">
    <property type="entry name" value="MarR/SlyA-like"/>
</dbReference>
<dbReference type="Pfam" id="PF01047">
    <property type="entry name" value="MarR"/>
    <property type="match status" value="1"/>
</dbReference>
<proteinExistence type="predicted"/>
<accession>A0A368V685</accession>
<keyword evidence="3" id="KW-0804">Transcription</keyword>
<dbReference type="SUPFAM" id="SSF46785">
    <property type="entry name" value="Winged helix' DNA-binding domain"/>
    <property type="match status" value="1"/>
</dbReference>
<dbReference type="Gene3D" id="1.10.10.10">
    <property type="entry name" value="Winged helix-like DNA-binding domain superfamily/Winged helix DNA-binding domain"/>
    <property type="match status" value="1"/>
</dbReference>
<dbReference type="InterPro" id="IPR036390">
    <property type="entry name" value="WH_DNA-bd_sf"/>
</dbReference>
<dbReference type="InterPro" id="IPR000835">
    <property type="entry name" value="HTH_MarR-typ"/>
</dbReference>
<evidence type="ECO:0000256" key="2">
    <source>
        <dbReference type="ARBA" id="ARBA00023125"/>
    </source>
</evidence>
<sequence length="179" mass="20116">MPADRIQVIKKQFMSKMDYKDILIKIRRIVRSINLESKKVQKDFGVSIPQILCLEFLKASPGYQATQRSIRDHLNLNSSTVTGIIGRLEKKGFLARLPKSGDKRVMHIALTSSGDALLERTPDLLQQRLDEKLKGLSADELDRVGGALDLLIEMLEIEVSHADEMPLITGDFESDTTPE</sequence>
<dbReference type="PRINTS" id="PR00598">
    <property type="entry name" value="HTHMARR"/>
</dbReference>
<dbReference type="EMBL" id="QPIZ01000011">
    <property type="protein sequence ID" value="RCW34531.1"/>
    <property type="molecule type" value="Genomic_DNA"/>
</dbReference>
<evidence type="ECO:0000256" key="3">
    <source>
        <dbReference type="ARBA" id="ARBA00023163"/>
    </source>
</evidence>
<dbReference type="Proteomes" id="UP000252733">
    <property type="component" value="Unassembled WGS sequence"/>
</dbReference>
<dbReference type="AlphaFoldDB" id="A0A368V685"/>
<reference evidence="5 6" key="1">
    <citation type="submission" date="2018-07" db="EMBL/GenBank/DDBJ databases">
        <title>Freshwater and sediment microbial communities from various areas in North America, analyzing microbe dynamics in response to fracking.</title>
        <authorList>
            <person name="Lamendella R."/>
        </authorList>
    </citation>
    <scope>NUCLEOTIDE SEQUENCE [LARGE SCALE GENOMIC DNA]</scope>
    <source>
        <strain evidence="5 6">160A</strain>
    </source>
</reference>
<dbReference type="PANTHER" id="PTHR33164">
    <property type="entry name" value="TRANSCRIPTIONAL REGULATOR, MARR FAMILY"/>
    <property type="match status" value="1"/>
</dbReference>
<evidence type="ECO:0000259" key="4">
    <source>
        <dbReference type="PROSITE" id="PS50995"/>
    </source>
</evidence>
<dbReference type="GO" id="GO:0003700">
    <property type="term" value="F:DNA-binding transcription factor activity"/>
    <property type="evidence" value="ECO:0007669"/>
    <property type="project" value="InterPro"/>
</dbReference>
<dbReference type="PROSITE" id="PS01117">
    <property type="entry name" value="HTH_MARR_1"/>
    <property type="match status" value="1"/>
</dbReference>
<keyword evidence="2" id="KW-0238">DNA-binding</keyword>
<organism evidence="5 6">
    <name type="scientific">Marinilabilia salmonicolor</name>
    <dbReference type="NCBI Taxonomy" id="989"/>
    <lineage>
        <taxon>Bacteria</taxon>
        <taxon>Pseudomonadati</taxon>
        <taxon>Bacteroidota</taxon>
        <taxon>Bacteroidia</taxon>
        <taxon>Marinilabiliales</taxon>
        <taxon>Marinilabiliaceae</taxon>
        <taxon>Marinilabilia</taxon>
    </lineage>
</organism>
<feature type="domain" description="HTH marR-type" evidence="4">
    <location>
        <begin position="19"/>
        <end position="153"/>
    </location>
</feature>
<evidence type="ECO:0000313" key="6">
    <source>
        <dbReference type="Proteomes" id="UP000252733"/>
    </source>
</evidence>
<dbReference type="SMART" id="SM00347">
    <property type="entry name" value="HTH_MARR"/>
    <property type="match status" value="1"/>
</dbReference>
<gene>
    <name evidence="5" type="ORF">DFO77_11132</name>
</gene>
<dbReference type="InterPro" id="IPR036388">
    <property type="entry name" value="WH-like_DNA-bd_sf"/>
</dbReference>
<dbReference type="GO" id="GO:0006950">
    <property type="term" value="P:response to stress"/>
    <property type="evidence" value="ECO:0007669"/>
    <property type="project" value="TreeGrafter"/>
</dbReference>
<protein>
    <submittedName>
        <fullName evidence="5">MarR family transcriptional regulator</fullName>
    </submittedName>
</protein>
<evidence type="ECO:0000256" key="1">
    <source>
        <dbReference type="ARBA" id="ARBA00023015"/>
    </source>
</evidence>
<dbReference type="PROSITE" id="PS50995">
    <property type="entry name" value="HTH_MARR_2"/>
    <property type="match status" value="1"/>
</dbReference>
<dbReference type="PANTHER" id="PTHR33164:SF89">
    <property type="entry name" value="MARR FAMILY REGULATORY PROTEIN"/>
    <property type="match status" value="1"/>
</dbReference>
<keyword evidence="6" id="KW-1185">Reference proteome</keyword>
<comment type="caution">
    <text evidence="5">The sequence shown here is derived from an EMBL/GenBank/DDBJ whole genome shotgun (WGS) entry which is preliminary data.</text>
</comment>
<evidence type="ECO:0000313" key="5">
    <source>
        <dbReference type="EMBL" id="RCW34531.1"/>
    </source>
</evidence>